<feature type="compositionally biased region" description="Polar residues" evidence="8">
    <location>
        <begin position="122"/>
        <end position="132"/>
    </location>
</feature>
<dbReference type="AlphaFoldDB" id="A0A8H4WBK3"/>
<dbReference type="Gene3D" id="3.30.460.10">
    <property type="entry name" value="Beta Polymerase, domain 2"/>
    <property type="match status" value="1"/>
</dbReference>
<dbReference type="PRINTS" id="PR00870">
    <property type="entry name" value="DNAPOLXBETA"/>
</dbReference>
<dbReference type="InterPro" id="IPR029398">
    <property type="entry name" value="PolB_thumb"/>
</dbReference>
<dbReference type="Pfam" id="PF14791">
    <property type="entry name" value="DNA_pol_B_thumb"/>
    <property type="match status" value="1"/>
</dbReference>
<dbReference type="PANTHER" id="PTHR11276">
    <property type="entry name" value="DNA POLYMERASE TYPE-X FAMILY MEMBER"/>
    <property type="match status" value="1"/>
</dbReference>
<evidence type="ECO:0000259" key="9">
    <source>
        <dbReference type="PROSITE" id="PS50172"/>
    </source>
</evidence>
<proteinExistence type="inferred from homology"/>
<evidence type="ECO:0000256" key="8">
    <source>
        <dbReference type="SAM" id="MobiDB-lite"/>
    </source>
</evidence>
<dbReference type="PROSITE" id="PS50172">
    <property type="entry name" value="BRCT"/>
    <property type="match status" value="1"/>
</dbReference>
<organism evidence="10 11">
    <name type="scientific">Cudoniella acicularis</name>
    <dbReference type="NCBI Taxonomy" id="354080"/>
    <lineage>
        <taxon>Eukaryota</taxon>
        <taxon>Fungi</taxon>
        <taxon>Dikarya</taxon>
        <taxon>Ascomycota</taxon>
        <taxon>Pezizomycotina</taxon>
        <taxon>Leotiomycetes</taxon>
        <taxon>Helotiales</taxon>
        <taxon>Tricladiaceae</taxon>
        <taxon>Cudoniella</taxon>
    </lineage>
</organism>
<dbReference type="InterPro" id="IPR001357">
    <property type="entry name" value="BRCT_dom"/>
</dbReference>
<feature type="compositionally biased region" description="Polar residues" evidence="8">
    <location>
        <begin position="228"/>
        <end position="239"/>
    </location>
</feature>
<dbReference type="InterPro" id="IPR037160">
    <property type="entry name" value="DNA_Pol_thumb_sf"/>
</dbReference>
<feature type="compositionally biased region" description="Polar residues" evidence="8">
    <location>
        <begin position="101"/>
        <end position="114"/>
    </location>
</feature>
<feature type="region of interest" description="Disordered" evidence="8">
    <location>
        <begin position="497"/>
        <end position="518"/>
    </location>
</feature>
<dbReference type="FunFam" id="3.30.210.10:FF:000005">
    <property type="entry name" value="DNA polymerase IV"/>
    <property type="match status" value="1"/>
</dbReference>
<comment type="caution">
    <text evidence="10">The sequence shown here is derived from an EMBL/GenBank/DDBJ whole genome shotgun (WGS) entry which is preliminary data.</text>
</comment>
<dbReference type="CDD" id="cd00141">
    <property type="entry name" value="NT_POLXc"/>
    <property type="match status" value="1"/>
</dbReference>
<comment type="subcellular location">
    <subcellularLocation>
        <location evidence="7">Nucleus</location>
    </subcellularLocation>
</comment>
<dbReference type="Proteomes" id="UP000566819">
    <property type="component" value="Unassembled WGS sequence"/>
</dbReference>
<accession>A0A8H4WBK3</accession>
<dbReference type="GO" id="GO:0046872">
    <property type="term" value="F:metal ion binding"/>
    <property type="evidence" value="ECO:0007669"/>
    <property type="project" value="UniProtKB-UniRule"/>
</dbReference>
<feature type="domain" description="BRCT" evidence="9">
    <location>
        <begin position="159"/>
        <end position="184"/>
    </location>
</feature>
<dbReference type="EMBL" id="JAAMPI010000001">
    <property type="protein sequence ID" value="KAF4638054.1"/>
    <property type="molecule type" value="Genomic_DNA"/>
</dbReference>
<feature type="compositionally biased region" description="Basic and acidic residues" evidence="8">
    <location>
        <begin position="89"/>
        <end position="99"/>
    </location>
</feature>
<comment type="catalytic activity">
    <reaction evidence="6 7">
        <text>DNA(n) + a 2'-deoxyribonucleoside 5'-triphosphate = DNA(n+1) + diphosphate</text>
        <dbReference type="Rhea" id="RHEA:22508"/>
        <dbReference type="Rhea" id="RHEA-COMP:17339"/>
        <dbReference type="Rhea" id="RHEA-COMP:17340"/>
        <dbReference type="ChEBI" id="CHEBI:33019"/>
        <dbReference type="ChEBI" id="CHEBI:61560"/>
        <dbReference type="ChEBI" id="CHEBI:173112"/>
        <dbReference type="EC" id="2.7.7.7"/>
    </reaction>
</comment>
<dbReference type="InterPro" id="IPR010996">
    <property type="entry name" value="HHH_MUS81"/>
</dbReference>
<evidence type="ECO:0000313" key="10">
    <source>
        <dbReference type="EMBL" id="KAF4638054.1"/>
    </source>
</evidence>
<dbReference type="SUPFAM" id="SSF81585">
    <property type="entry name" value="PsbU/PolX domain-like"/>
    <property type="match status" value="1"/>
</dbReference>
<evidence type="ECO:0000256" key="1">
    <source>
        <dbReference type="ARBA" id="ARBA00022679"/>
    </source>
</evidence>
<keyword evidence="7" id="KW-0539">Nucleus</keyword>
<dbReference type="InterPro" id="IPR022312">
    <property type="entry name" value="DNA_pol_X"/>
</dbReference>
<dbReference type="SUPFAM" id="SSF47802">
    <property type="entry name" value="DNA polymerase beta, N-terminal domain-like"/>
    <property type="match status" value="1"/>
</dbReference>
<protein>
    <recommendedName>
        <fullName evidence="7">DNA polymerase</fullName>
        <ecNumber evidence="7">2.7.7.7</ecNumber>
    </recommendedName>
</protein>
<dbReference type="InterPro" id="IPR028207">
    <property type="entry name" value="DNA_pol_B_palm_palm"/>
</dbReference>
<evidence type="ECO:0000256" key="6">
    <source>
        <dbReference type="ARBA" id="ARBA00049244"/>
    </source>
</evidence>
<dbReference type="Gene3D" id="1.10.150.20">
    <property type="entry name" value="5' to 3' exonuclease, C-terminal subdomain"/>
    <property type="match status" value="1"/>
</dbReference>
<dbReference type="InterPro" id="IPR027421">
    <property type="entry name" value="DNA_pol_lamdba_lyase_dom_sf"/>
</dbReference>
<reference evidence="10 11" key="1">
    <citation type="submission" date="2020-03" db="EMBL/GenBank/DDBJ databases">
        <title>Draft Genome Sequence of Cudoniella acicularis.</title>
        <authorList>
            <person name="Buettner E."/>
            <person name="Kellner H."/>
        </authorList>
    </citation>
    <scope>NUCLEOTIDE SEQUENCE [LARGE SCALE GENOMIC DNA]</scope>
    <source>
        <strain evidence="10 11">DSM 108380</strain>
    </source>
</reference>
<evidence type="ECO:0000256" key="7">
    <source>
        <dbReference type="RuleBase" id="RU366014"/>
    </source>
</evidence>
<evidence type="ECO:0000313" key="11">
    <source>
        <dbReference type="Proteomes" id="UP000566819"/>
    </source>
</evidence>
<dbReference type="GO" id="GO:0006303">
    <property type="term" value="P:double-strand break repair via nonhomologous end joining"/>
    <property type="evidence" value="ECO:0007669"/>
    <property type="project" value="TreeGrafter"/>
</dbReference>
<dbReference type="Pfam" id="PF14716">
    <property type="entry name" value="HHH_8"/>
    <property type="match status" value="1"/>
</dbReference>
<dbReference type="OrthoDB" id="205514at2759"/>
<evidence type="ECO:0000256" key="5">
    <source>
        <dbReference type="ARBA" id="ARBA00023204"/>
    </source>
</evidence>
<dbReference type="PRINTS" id="PR00869">
    <property type="entry name" value="DNAPOLX"/>
</dbReference>
<dbReference type="GO" id="GO:0003887">
    <property type="term" value="F:DNA-directed DNA polymerase activity"/>
    <property type="evidence" value="ECO:0007669"/>
    <property type="project" value="UniProtKB-UniRule"/>
</dbReference>
<gene>
    <name evidence="10" type="ORF">G7Y89_g3</name>
</gene>
<sequence length="648" mass="72922">MPLKFPPIYLLKSFLKVDELHKLAKQIDPVYNLEEAELILGNIKTAKRAAHDLRTLKLFTEEVVSKGKINDTSEAENERRTRPKKKQRVNKDKDGKDVITLDSSTESEGQTDTEVASKPRKTPSNGRISATVSLGEPASAIRNASTKPNRSHGTKKDTVKVLKLSWYTDSVTAGKLLPIEDYLIYEGRITGEPQHTKPDKQKNPSHALSRMKAEAPPMEKSHHRNKPSKSQSQGSQASTRPPRLLHETTSEHDIVANLPPVPAYLHSKYSCERPTPLHCVNDEFLSQLRIIRDAHILMGAEAVGHKFSDKAYSGGISTISAYPYKLKSAKEVLNLPNCGQKIAGLFQEWKNTGHLQEADDLQTDEKNQALILFTGIFDVGDTTARQFYKKGWRTIEDVIQYGWDTLHRGQQIGVKFYNEFQQRMSRKEVEKIANIVLDHAVKLRPGFQMVICGGYRKGKPDCGDVDVILSNPDEETTEGFLCPLLESLEESGHVTHTLKYSERTSERGQSPVSWKGGMKRSKSGFDSLDHMFVAWQDPDWPMKKADLKKNPNAENPNPHRRVDIIVTPWKTAGCAILGWSGGKAFEKDLRSFCRNKKGWKFDSSGVRSVANGTWIDLEKGGGDMLVKEKRVFEAIGLEWRDPIERCTD</sequence>
<dbReference type="InterPro" id="IPR043519">
    <property type="entry name" value="NT_sf"/>
</dbReference>
<dbReference type="Gene3D" id="1.10.150.110">
    <property type="entry name" value="DNA polymerase beta, N-terminal domain-like"/>
    <property type="match status" value="1"/>
</dbReference>
<dbReference type="Gene3D" id="3.30.210.10">
    <property type="entry name" value="DNA polymerase, thumb domain"/>
    <property type="match status" value="1"/>
</dbReference>
<name>A0A8H4WBK3_9HELO</name>
<evidence type="ECO:0000256" key="2">
    <source>
        <dbReference type="ARBA" id="ARBA00022695"/>
    </source>
</evidence>
<feature type="region of interest" description="Disordered" evidence="8">
    <location>
        <begin position="68"/>
        <end position="156"/>
    </location>
</feature>
<dbReference type="EC" id="2.7.7.7" evidence="7"/>
<keyword evidence="3 7" id="KW-0227">DNA damage</keyword>
<dbReference type="InterPro" id="IPR018944">
    <property type="entry name" value="DNA_pol_lambd_fingers_domain"/>
</dbReference>
<dbReference type="FunFam" id="1.10.150.110:FF:000005">
    <property type="entry name" value="DNA polymerase POL4"/>
    <property type="match status" value="1"/>
</dbReference>
<comment type="function">
    <text evidence="7">DNA polymerase that functions in several pathways of DNA repair. Involved in base excision repair (BER) responsible for repair of lesions that give rise to abasic (AP) sites in DNA. Also contributes to DNA double-strand break repair by non-homologous end joining and homologous recombination. Has both template-dependent and template-independent (terminal transferase) DNA polymerase activities. Has also a 5'-deoxyribose-5-phosphate lyase (dRP lyase) activity.</text>
</comment>
<feature type="compositionally biased region" description="Basic and acidic residues" evidence="8">
    <location>
        <begin position="211"/>
        <end position="220"/>
    </location>
</feature>
<keyword evidence="1 7" id="KW-0808">Transferase</keyword>
<keyword evidence="2 7" id="KW-0548">Nucleotidyltransferase</keyword>
<feature type="region of interest" description="Disordered" evidence="8">
    <location>
        <begin position="191"/>
        <end position="241"/>
    </location>
</feature>
<dbReference type="Pfam" id="PF14792">
    <property type="entry name" value="DNA_pol_B_palm"/>
    <property type="match status" value="1"/>
</dbReference>
<keyword evidence="4 7" id="KW-0239">DNA-directed DNA polymerase</keyword>
<dbReference type="InterPro" id="IPR002054">
    <property type="entry name" value="DNA-dir_DNA_pol_X"/>
</dbReference>
<dbReference type="GO" id="GO:0005634">
    <property type="term" value="C:nucleus"/>
    <property type="evidence" value="ECO:0007669"/>
    <property type="project" value="UniProtKB-SubCell"/>
</dbReference>
<dbReference type="SUPFAM" id="SSF81301">
    <property type="entry name" value="Nucleotidyltransferase"/>
    <property type="match status" value="1"/>
</dbReference>
<dbReference type="Pfam" id="PF10391">
    <property type="entry name" value="DNA_pol_lambd_f"/>
    <property type="match status" value="1"/>
</dbReference>
<dbReference type="PANTHER" id="PTHR11276:SF29">
    <property type="entry name" value="DNA POLYMERASE TYPE-X FAMILY PROTEIN POL4"/>
    <property type="match status" value="1"/>
</dbReference>
<evidence type="ECO:0000256" key="3">
    <source>
        <dbReference type="ARBA" id="ARBA00022763"/>
    </source>
</evidence>
<keyword evidence="5 7" id="KW-0234">DNA repair</keyword>
<dbReference type="GO" id="GO:0003677">
    <property type="term" value="F:DNA binding"/>
    <property type="evidence" value="ECO:0007669"/>
    <property type="project" value="UniProtKB-UniRule"/>
</dbReference>
<evidence type="ECO:0000256" key="4">
    <source>
        <dbReference type="ARBA" id="ARBA00022932"/>
    </source>
</evidence>
<keyword evidence="11" id="KW-1185">Reference proteome</keyword>
<feature type="compositionally biased region" description="Basic and acidic residues" evidence="8">
    <location>
        <begin position="68"/>
        <end position="80"/>
    </location>
</feature>
<dbReference type="SMART" id="SM00483">
    <property type="entry name" value="POLXc"/>
    <property type="match status" value="1"/>
</dbReference>
<dbReference type="InterPro" id="IPR002008">
    <property type="entry name" value="DNA_pol_X_beta-like"/>
</dbReference>
<comment type="similarity">
    <text evidence="7">Belongs to the DNA polymerase type-X family.</text>
</comment>